<evidence type="ECO:0000313" key="2">
    <source>
        <dbReference type="EMBL" id="KAK7024199.1"/>
    </source>
</evidence>
<dbReference type="Proteomes" id="UP001383192">
    <property type="component" value="Unassembled WGS sequence"/>
</dbReference>
<dbReference type="AlphaFoldDB" id="A0AAW0BE97"/>
<evidence type="ECO:0000256" key="1">
    <source>
        <dbReference type="SAM" id="MobiDB-lite"/>
    </source>
</evidence>
<gene>
    <name evidence="2" type="ORF">VNI00_016507</name>
</gene>
<accession>A0AAW0BE97</accession>
<sequence length="210" mass="23688">MPGISQFIQSMISHSNDWERRHRDDILAKKKAARDQAAKEAEIAWYEARRNQRSQGGDIAGHKTGKGNNLGEEAAGGTDTTSQYIRISQALTQCIKGSPSRYFLSLYDLFKGSGAMNSEVLASTESSINDLLSSCYRLENEVLQDGVSADYKKVHQLTKRIKCMLDCIVDMQMKVMDPDEDLKKAYEAQQLNFQKQLVQQWMEGTVEIPE</sequence>
<keyword evidence="3" id="KW-1185">Reference proteome</keyword>
<dbReference type="EMBL" id="JAYKXP010000130">
    <property type="protein sequence ID" value="KAK7024199.1"/>
    <property type="molecule type" value="Genomic_DNA"/>
</dbReference>
<reference evidence="2 3" key="1">
    <citation type="submission" date="2024-01" db="EMBL/GenBank/DDBJ databases">
        <title>A draft genome for a cacao thread blight-causing isolate of Paramarasmius palmivorus.</title>
        <authorList>
            <person name="Baruah I.K."/>
            <person name="Bukari Y."/>
            <person name="Amoako-Attah I."/>
            <person name="Meinhardt L.W."/>
            <person name="Bailey B.A."/>
            <person name="Cohen S.P."/>
        </authorList>
    </citation>
    <scope>NUCLEOTIDE SEQUENCE [LARGE SCALE GENOMIC DNA]</scope>
    <source>
        <strain evidence="2 3">GH-12</strain>
    </source>
</reference>
<proteinExistence type="predicted"/>
<feature type="region of interest" description="Disordered" evidence="1">
    <location>
        <begin position="54"/>
        <end position="78"/>
    </location>
</feature>
<comment type="caution">
    <text evidence="2">The sequence shown here is derived from an EMBL/GenBank/DDBJ whole genome shotgun (WGS) entry which is preliminary data.</text>
</comment>
<organism evidence="2 3">
    <name type="scientific">Paramarasmius palmivorus</name>
    <dbReference type="NCBI Taxonomy" id="297713"/>
    <lineage>
        <taxon>Eukaryota</taxon>
        <taxon>Fungi</taxon>
        <taxon>Dikarya</taxon>
        <taxon>Basidiomycota</taxon>
        <taxon>Agaricomycotina</taxon>
        <taxon>Agaricomycetes</taxon>
        <taxon>Agaricomycetidae</taxon>
        <taxon>Agaricales</taxon>
        <taxon>Marasmiineae</taxon>
        <taxon>Marasmiaceae</taxon>
        <taxon>Paramarasmius</taxon>
    </lineage>
</organism>
<evidence type="ECO:0000313" key="3">
    <source>
        <dbReference type="Proteomes" id="UP001383192"/>
    </source>
</evidence>
<protein>
    <submittedName>
        <fullName evidence="2">Uncharacterized protein</fullName>
    </submittedName>
</protein>
<name>A0AAW0BE97_9AGAR</name>